<reference evidence="1 2" key="1">
    <citation type="journal article" date="2013" name="Genome Announc.">
        <title>Draft Genome of the Nitrogen-Fixing Bacterium Pseudomonas stutzeri Strain KOS6 Isolated from Industrial Hydrocarbon Sludge.</title>
        <authorList>
            <person name="Grigoryeva T.V."/>
            <person name="Laikov A.V."/>
            <person name="Naumova R.P."/>
            <person name="Manolov A.I."/>
            <person name="Larin A.K."/>
            <person name="Karpova I.Y."/>
            <person name="Semashko T.A."/>
            <person name="Alexeev D.G."/>
            <person name="Kostryukova E.S."/>
            <person name="Muller R."/>
            <person name="Govorun V.M."/>
        </authorList>
    </citation>
    <scope>NUCLEOTIDE SEQUENCE [LARGE SCALE GENOMIC DNA]</scope>
    <source>
        <strain evidence="1 2">KOS6</strain>
    </source>
</reference>
<dbReference type="EMBL" id="AMCZ02000029">
    <property type="protein sequence ID" value="EWC39878.1"/>
    <property type="molecule type" value="Genomic_DNA"/>
</dbReference>
<dbReference type="eggNOG" id="ENOG5032TCT">
    <property type="taxonomic scope" value="Bacteria"/>
</dbReference>
<dbReference type="OrthoDB" id="69928at2"/>
<dbReference type="RefSeq" id="WP_003297110.1">
    <property type="nucleotide sequence ID" value="NZ_KK020676.1"/>
</dbReference>
<evidence type="ECO:0000313" key="2">
    <source>
        <dbReference type="Proteomes" id="UP000026923"/>
    </source>
</evidence>
<dbReference type="InterPro" id="IPR013382">
    <property type="entry name" value="CRISPR-assoc_prot_Cse2"/>
</dbReference>
<organism evidence="1 2">
    <name type="scientific">Stutzerimonas stutzeri KOS6</name>
    <dbReference type="NCBI Taxonomy" id="1218352"/>
    <lineage>
        <taxon>Bacteria</taxon>
        <taxon>Pseudomonadati</taxon>
        <taxon>Pseudomonadota</taxon>
        <taxon>Gammaproteobacteria</taxon>
        <taxon>Pseudomonadales</taxon>
        <taxon>Pseudomonadaceae</taxon>
        <taxon>Stutzerimonas</taxon>
    </lineage>
</organism>
<gene>
    <name evidence="1" type="ORF">B597_018145</name>
</gene>
<proteinExistence type="predicted"/>
<evidence type="ECO:0000313" key="1">
    <source>
        <dbReference type="EMBL" id="EWC39878.1"/>
    </source>
</evidence>
<protein>
    <submittedName>
        <fullName evidence="1">CRISPR-associated protein Cse2</fullName>
    </submittedName>
</protein>
<dbReference type="Pfam" id="PF09485">
    <property type="entry name" value="CRISPR_Cse2"/>
    <property type="match status" value="1"/>
</dbReference>
<name>A0A061JMT0_STUST</name>
<dbReference type="InterPro" id="IPR038287">
    <property type="entry name" value="Cse2_sf"/>
</dbReference>
<dbReference type="Proteomes" id="UP000026923">
    <property type="component" value="Unassembled WGS sequence"/>
</dbReference>
<sequence>MSDHTEQFIAYLLALKERDRGALAALRHSLAFEPGTYPKAFPYVERFAGNAAHERDARRLALYAVAGLFARHPQQASQSLASALGELQLRRGSTSIEGRFIALLGADAENIVEYLRQAISLLVADGIGCDYAQLLKDLSQWMNPATDPSRLRQRWARDYYRAAGAATSDTSDNE</sequence>
<dbReference type="NCBIfam" id="TIGR02548">
    <property type="entry name" value="casB_cse2"/>
    <property type="match status" value="1"/>
</dbReference>
<dbReference type="HOGENOM" id="CLU_081588_3_0_6"/>
<comment type="caution">
    <text evidence="1">The sequence shown here is derived from an EMBL/GenBank/DDBJ whole genome shotgun (WGS) entry which is preliminary data.</text>
</comment>
<accession>A0A061JMT0</accession>
<dbReference type="CDD" id="cd09731">
    <property type="entry name" value="Cse2_I-E"/>
    <property type="match status" value="1"/>
</dbReference>
<dbReference type="AlphaFoldDB" id="A0A061JMT0"/>
<dbReference type="Gene3D" id="1.10.520.40">
    <property type="entry name" value="CRISPR-associated protein Cse2"/>
    <property type="match status" value="1"/>
</dbReference>